<dbReference type="EMBL" id="FCOM02000001">
    <property type="protein sequence ID" value="SAL14871.1"/>
    <property type="molecule type" value="Genomic_DNA"/>
</dbReference>
<dbReference type="InterPro" id="IPR016039">
    <property type="entry name" value="Thiolase-like"/>
</dbReference>
<evidence type="ECO:0000313" key="1">
    <source>
        <dbReference type="EMBL" id="SAL14871.1"/>
    </source>
</evidence>
<proteinExistence type="predicted"/>
<protein>
    <submittedName>
        <fullName evidence="1">3-oxoacyl-(Acyl carrier protein) synthase</fullName>
    </submittedName>
</protein>
<sequence>MNDRAIAILNTGLVTSVGLSAPASCAAIRAKISNPTETRFIGSDGEWIMAHQVQLQKPWRGRTKLTKMAAMAIKECLAGLERDEWAQIPLLLCVAEGGRPGRIDGLDDLLFEEIAQELSADFHAESAVFAHGRVSAAIALERARSMLSDSVPRVLIAAADSLLGWPTLSVYQRQGRLLGAENSNGFIAGEGAGALLVGLDNGEDRPLCIGIGFGTERAAIDSDKPLRGDGLTFAIKAALTDAGCALHELDFRVTDLSGEQYYFKEASIALSRSLRAHKESLPLWHPAECCGEGGAIAGPVCVAVAGRAMPTGYAPGPAALLHFSADDGARAALVMNGGRAHG</sequence>
<dbReference type="Gene3D" id="3.40.47.10">
    <property type="match status" value="1"/>
</dbReference>
<name>A0A158F556_9BURK</name>
<accession>A0A158F556</accession>
<dbReference type="NCBIfam" id="NF004798">
    <property type="entry name" value="PRK06147.1"/>
    <property type="match status" value="1"/>
</dbReference>
<dbReference type="OrthoDB" id="3078238at2"/>
<reference evidence="1" key="1">
    <citation type="submission" date="2016-01" db="EMBL/GenBank/DDBJ databases">
        <authorList>
            <person name="Peeters C."/>
        </authorList>
    </citation>
    <scope>NUCLEOTIDE SEQUENCE [LARGE SCALE GENOMIC DNA]</scope>
    <source>
        <strain evidence="1">LMG 29317</strain>
    </source>
</reference>
<evidence type="ECO:0000313" key="2">
    <source>
        <dbReference type="Proteomes" id="UP000055019"/>
    </source>
</evidence>
<organism evidence="1 2">
    <name type="scientific">Caballeronia arvi</name>
    <dbReference type="NCBI Taxonomy" id="1777135"/>
    <lineage>
        <taxon>Bacteria</taxon>
        <taxon>Pseudomonadati</taxon>
        <taxon>Pseudomonadota</taxon>
        <taxon>Betaproteobacteria</taxon>
        <taxon>Burkholderiales</taxon>
        <taxon>Burkholderiaceae</taxon>
        <taxon>Caballeronia</taxon>
    </lineage>
</organism>
<comment type="caution">
    <text evidence="1">The sequence shown here is derived from an EMBL/GenBank/DDBJ whole genome shotgun (WGS) entry which is preliminary data.</text>
</comment>
<dbReference type="AlphaFoldDB" id="A0A158F556"/>
<dbReference type="Proteomes" id="UP000055019">
    <property type="component" value="Unassembled WGS sequence"/>
</dbReference>
<dbReference type="GO" id="GO:0016746">
    <property type="term" value="F:acyltransferase activity"/>
    <property type="evidence" value="ECO:0007669"/>
    <property type="project" value="InterPro"/>
</dbReference>
<keyword evidence="2" id="KW-1185">Reference proteome</keyword>
<dbReference type="SUPFAM" id="SSF53901">
    <property type="entry name" value="Thiolase-like"/>
    <property type="match status" value="2"/>
</dbReference>
<gene>
    <name evidence="1" type="ORF">AWB74_00404</name>
</gene>